<dbReference type="AlphaFoldDB" id="A0A330GET2"/>
<evidence type="ECO:0000256" key="3">
    <source>
        <dbReference type="ARBA" id="ARBA00022801"/>
    </source>
</evidence>
<evidence type="ECO:0000256" key="2">
    <source>
        <dbReference type="ARBA" id="ARBA00022723"/>
    </source>
</evidence>
<gene>
    <name evidence="6" type="ORF">DPM35_31680</name>
</gene>
<evidence type="ECO:0000259" key="5">
    <source>
        <dbReference type="Pfam" id="PF07687"/>
    </source>
</evidence>
<name>A0A330GET2_9HYPH</name>
<dbReference type="OrthoDB" id="9761532at2"/>
<evidence type="ECO:0000256" key="1">
    <source>
        <dbReference type="ARBA" id="ARBA00022670"/>
    </source>
</evidence>
<keyword evidence="7" id="KW-1185">Reference proteome</keyword>
<dbReference type="NCBIfam" id="NF006579">
    <property type="entry name" value="PRK09104.1"/>
    <property type="match status" value="1"/>
</dbReference>
<dbReference type="GO" id="GO:0006508">
    <property type="term" value="P:proteolysis"/>
    <property type="evidence" value="ECO:0007669"/>
    <property type="project" value="UniProtKB-KW"/>
</dbReference>
<keyword evidence="3" id="KW-0378">Hydrolase</keyword>
<dbReference type="SUPFAM" id="SSF53187">
    <property type="entry name" value="Zn-dependent exopeptidases"/>
    <property type="match status" value="1"/>
</dbReference>
<dbReference type="PANTHER" id="PTHR43270">
    <property type="entry name" value="BETA-ALA-HIS DIPEPTIDASE"/>
    <property type="match status" value="1"/>
</dbReference>
<dbReference type="Pfam" id="PF01546">
    <property type="entry name" value="Peptidase_M20"/>
    <property type="match status" value="1"/>
</dbReference>
<feature type="region of interest" description="Disordered" evidence="4">
    <location>
        <begin position="472"/>
        <end position="492"/>
    </location>
</feature>
<comment type="caution">
    <text evidence="6">The sequence shown here is derived from an EMBL/GenBank/DDBJ whole genome shotgun (WGS) entry which is preliminary data.</text>
</comment>
<organism evidence="6 7">
    <name type="scientific">Mesorhizobium atlanticum</name>
    <dbReference type="NCBI Taxonomy" id="2233532"/>
    <lineage>
        <taxon>Bacteria</taxon>
        <taxon>Pseudomonadati</taxon>
        <taxon>Pseudomonadota</taxon>
        <taxon>Alphaproteobacteria</taxon>
        <taxon>Hyphomicrobiales</taxon>
        <taxon>Phyllobacteriaceae</taxon>
        <taxon>Mesorhizobium</taxon>
    </lineage>
</organism>
<evidence type="ECO:0000313" key="7">
    <source>
        <dbReference type="Proteomes" id="UP000251956"/>
    </source>
</evidence>
<feature type="domain" description="Peptidase M20 dimerisation" evidence="5">
    <location>
        <begin position="196"/>
        <end position="352"/>
    </location>
</feature>
<dbReference type="GO" id="GO:0046872">
    <property type="term" value="F:metal ion binding"/>
    <property type="evidence" value="ECO:0007669"/>
    <property type="project" value="UniProtKB-KW"/>
</dbReference>
<evidence type="ECO:0000313" key="6">
    <source>
        <dbReference type="EMBL" id="RAZ71154.1"/>
    </source>
</evidence>
<dbReference type="GO" id="GO:0008233">
    <property type="term" value="F:peptidase activity"/>
    <property type="evidence" value="ECO:0007669"/>
    <property type="project" value="UniProtKB-KW"/>
</dbReference>
<proteinExistence type="predicted"/>
<reference evidence="6 7" key="1">
    <citation type="submission" date="2018-07" db="EMBL/GenBank/DDBJ databases">
        <title>Diversity of Mesorhizobium strains in Brazil.</title>
        <authorList>
            <person name="Helene L.C.F."/>
            <person name="Dall'Agnol R."/>
            <person name="Delamuta J.R.M."/>
            <person name="Hungria M."/>
        </authorList>
    </citation>
    <scope>NUCLEOTIDE SEQUENCE [LARGE SCALE GENOMIC DNA]</scope>
    <source>
        <strain evidence="6 7">CNPSo 3140</strain>
    </source>
</reference>
<keyword evidence="2" id="KW-0479">Metal-binding</keyword>
<dbReference type="Gene3D" id="3.30.70.360">
    <property type="match status" value="1"/>
</dbReference>
<dbReference type="Proteomes" id="UP000251956">
    <property type="component" value="Unassembled WGS sequence"/>
</dbReference>
<protein>
    <submittedName>
        <fullName evidence="6">Dipeptidase</fullName>
    </submittedName>
</protein>
<dbReference type="InterPro" id="IPR002933">
    <property type="entry name" value="Peptidase_M20"/>
</dbReference>
<evidence type="ECO:0000256" key="4">
    <source>
        <dbReference type="SAM" id="MobiDB-lite"/>
    </source>
</evidence>
<keyword evidence="1" id="KW-0645">Protease</keyword>
<dbReference type="RefSeq" id="WP_112131429.1">
    <property type="nucleotide sequence ID" value="NZ_QMBQ01000016.1"/>
</dbReference>
<dbReference type="EMBL" id="QMBQ01000016">
    <property type="protein sequence ID" value="RAZ71154.1"/>
    <property type="molecule type" value="Genomic_DNA"/>
</dbReference>
<dbReference type="InterPro" id="IPR051458">
    <property type="entry name" value="Cyt/Met_Dipeptidase"/>
</dbReference>
<dbReference type="PANTHER" id="PTHR43270:SF12">
    <property type="entry name" value="SUCCINYL-DIAMINOPIMELATE DESUCCINYLASE"/>
    <property type="match status" value="1"/>
</dbReference>
<accession>A0A330GET2</accession>
<dbReference type="Gene3D" id="3.40.630.10">
    <property type="entry name" value="Zn peptidases"/>
    <property type="match status" value="1"/>
</dbReference>
<dbReference type="NCBIfam" id="NF006053">
    <property type="entry name" value="PRK08201.1"/>
    <property type="match status" value="1"/>
</dbReference>
<sequence length="492" mass="52718">MHVDAIVKDLLGRQTEIINRLCSFLRLPSVSTDPAFAGGMRAAQTFLTDWLNSMGLRDVQLLDGGGHPAVYGAWTGAPGKPTLLIYGHYDVQPPDPQEDWITPPFEPTIRDGRLYARGASDDKGSTAIALETIAAFLRGRGSCPVNVKVFLEGEEEINSPSLRTIVGLYGDLLQADGMISTDDSRMHSTVPTINVALRGIVEFEFSLRTADKDLHSGLYGGAVRNAVHEMARVIASLHDEDGAIAVPGLLPPVSSVSQSARDETAKFPFDESNFVKDVGARINGEPGFSTRERLTLRPSLDINGVWGGYIGNGSKTVIPSTAHAKLSLRTVPGQDTRQVLDSLKAHLLKVCAPDVKLLIDDLGTGSRAYYLPTGHPLLIAAKRVLSGAGQEPVLVRLGASIPITAIFEELLGIQTLMFGFALSDEDIHAPNEFFRLASLADGLSAWPRLLEQVGELSADEFRSIAAVAADKAQQFHPRVAPDSGATEPGSAS</sequence>
<dbReference type="Pfam" id="PF07687">
    <property type="entry name" value="M20_dimer"/>
    <property type="match status" value="1"/>
</dbReference>
<dbReference type="InterPro" id="IPR011650">
    <property type="entry name" value="Peptidase_M20_dimer"/>
</dbReference>